<evidence type="ECO:0000313" key="3">
    <source>
        <dbReference type="Proteomes" id="UP000780801"/>
    </source>
</evidence>
<gene>
    <name evidence="2" type="ORF">BGW38_008193</name>
</gene>
<accession>A0A9P6FYQ9</accession>
<feature type="compositionally biased region" description="Low complexity" evidence="1">
    <location>
        <begin position="544"/>
        <end position="559"/>
    </location>
</feature>
<dbReference type="OrthoDB" id="2448069at2759"/>
<reference evidence="2" key="1">
    <citation type="journal article" date="2020" name="Fungal Divers.">
        <title>Resolving the Mortierellaceae phylogeny through synthesis of multi-gene phylogenetics and phylogenomics.</title>
        <authorList>
            <person name="Vandepol N."/>
            <person name="Liber J."/>
            <person name="Desiro A."/>
            <person name="Na H."/>
            <person name="Kennedy M."/>
            <person name="Barry K."/>
            <person name="Grigoriev I.V."/>
            <person name="Miller A.N."/>
            <person name="O'Donnell K."/>
            <person name="Stajich J.E."/>
            <person name="Bonito G."/>
        </authorList>
    </citation>
    <scope>NUCLEOTIDE SEQUENCE</scope>
    <source>
        <strain evidence="2">KOD1015</strain>
    </source>
</reference>
<protein>
    <recommendedName>
        <fullName evidence="4">F-box domain-containing protein</fullName>
    </recommendedName>
</protein>
<dbReference type="Gene3D" id="3.80.10.10">
    <property type="entry name" value="Ribonuclease Inhibitor"/>
    <property type="match status" value="1"/>
</dbReference>
<dbReference type="EMBL" id="JAABOA010000558">
    <property type="protein sequence ID" value="KAF9583892.1"/>
    <property type="molecule type" value="Genomic_DNA"/>
</dbReference>
<organism evidence="2 3">
    <name type="scientific">Lunasporangiospora selenospora</name>
    <dbReference type="NCBI Taxonomy" id="979761"/>
    <lineage>
        <taxon>Eukaryota</taxon>
        <taxon>Fungi</taxon>
        <taxon>Fungi incertae sedis</taxon>
        <taxon>Mucoromycota</taxon>
        <taxon>Mortierellomycotina</taxon>
        <taxon>Mortierellomycetes</taxon>
        <taxon>Mortierellales</taxon>
        <taxon>Mortierellaceae</taxon>
        <taxon>Lunasporangiospora</taxon>
    </lineage>
</organism>
<feature type="compositionally biased region" description="Basic and acidic residues" evidence="1">
    <location>
        <begin position="162"/>
        <end position="178"/>
    </location>
</feature>
<sequence length="559" mass="61489">MDSIRDQRNQPSQPTSKYAREHPLVPESCVFAATFVALPSTLPEPAAPLLPFKSENAMSKALSIAEIVLLIQKQLDRPSLLASLQVNRSWNVIGQHLVWESVLWENTLEDEVQNKMVEHLGRIRELRCSFNAQADSSPCRLNSSKLLRLVLGYHQGLAVSHSRDHSSIGPETGKDSEWHQFSPPPHSLSCNTPSSVRRPLQHSSVLHKGQGVDSPIIAAQTPTTSKLRLRRLHLEGYFDLQQTLNNSNINAIHEYRHLIGSGPRLTRGLATLVSFSIPSLTRLVISPAVDIAVDIHLVLDSAIGLEYLTIRSHGSFVDSTIPARLLDQYDQEQEPIEEAIEYRPRSYPAHWTLKSLKIQHLKISQEDLEQVMARCPNLIEFYSLSSPGALWRQRAVHGAAGLLPPLVIPPTDNLTQQHTHPSLQSLSIPLSASQLSLVGSIARSCPKIEKFHVGLQHGGLHLDSIREIMSLFPRLDSLGIPAWDCSKAAMESIKQAQTKAVGSTSATLARPAWSLRSLHHPSAQAPPTTTTATVLRLGHEQGRTTTTAAAAAAAATARR</sequence>
<name>A0A9P6FYQ9_9FUNG</name>
<keyword evidence="3" id="KW-1185">Reference proteome</keyword>
<evidence type="ECO:0000256" key="1">
    <source>
        <dbReference type="SAM" id="MobiDB-lite"/>
    </source>
</evidence>
<proteinExistence type="predicted"/>
<comment type="caution">
    <text evidence="2">The sequence shown here is derived from an EMBL/GenBank/DDBJ whole genome shotgun (WGS) entry which is preliminary data.</text>
</comment>
<feature type="region of interest" description="Disordered" evidence="1">
    <location>
        <begin position="539"/>
        <end position="559"/>
    </location>
</feature>
<evidence type="ECO:0000313" key="2">
    <source>
        <dbReference type="EMBL" id="KAF9583892.1"/>
    </source>
</evidence>
<dbReference type="AlphaFoldDB" id="A0A9P6FYQ9"/>
<dbReference type="InterPro" id="IPR032675">
    <property type="entry name" value="LRR_dom_sf"/>
</dbReference>
<evidence type="ECO:0008006" key="4">
    <source>
        <dbReference type="Google" id="ProtNLM"/>
    </source>
</evidence>
<dbReference type="Proteomes" id="UP000780801">
    <property type="component" value="Unassembled WGS sequence"/>
</dbReference>
<feature type="region of interest" description="Disordered" evidence="1">
    <location>
        <begin position="162"/>
        <end position="194"/>
    </location>
</feature>